<comment type="caution">
    <text evidence="7">The sequence shown here is derived from an EMBL/GenBank/DDBJ whole genome shotgun (WGS) entry which is preliminary data.</text>
</comment>
<feature type="transmembrane region" description="Helical" evidence="5">
    <location>
        <begin position="335"/>
        <end position="356"/>
    </location>
</feature>
<feature type="transmembrane region" description="Helical" evidence="5">
    <location>
        <begin position="207"/>
        <end position="232"/>
    </location>
</feature>
<dbReference type="AlphaFoldDB" id="A0A8K0GMV9"/>
<keyword evidence="8" id="KW-1185">Reference proteome</keyword>
<dbReference type="GO" id="GO:0006820">
    <property type="term" value="P:monoatomic anion transport"/>
    <property type="evidence" value="ECO:0007669"/>
    <property type="project" value="TreeGrafter"/>
</dbReference>
<evidence type="ECO:0000256" key="2">
    <source>
        <dbReference type="ARBA" id="ARBA00022692"/>
    </source>
</evidence>
<reference evidence="7" key="1">
    <citation type="submission" date="2019-08" db="EMBL/GenBank/DDBJ databases">
        <title>The genome of the North American firefly Photinus pyralis.</title>
        <authorList>
            <consortium name="Photinus pyralis genome working group"/>
            <person name="Fallon T.R."/>
            <person name="Sander Lower S.E."/>
            <person name="Weng J.-K."/>
        </authorList>
    </citation>
    <scope>NUCLEOTIDE SEQUENCE</scope>
    <source>
        <strain evidence="7">TRF0915ILg1</strain>
        <tissue evidence="7">Whole body</tissue>
    </source>
</reference>
<evidence type="ECO:0000313" key="7">
    <source>
        <dbReference type="EMBL" id="KAF2903418.1"/>
    </source>
</evidence>
<dbReference type="GO" id="GO:0016020">
    <property type="term" value="C:membrane"/>
    <property type="evidence" value="ECO:0007669"/>
    <property type="project" value="UniProtKB-SubCell"/>
</dbReference>
<dbReference type="SUPFAM" id="SSF103473">
    <property type="entry name" value="MFS general substrate transporter"/>
    <property type="match status" value="1"/>
</dbReference>
<keyword evidence="3 5" id="KW-1133">Transmembrane helix</keyword>
<sequence>MHLPGGILADKYGGRHVLSLGVLASAFITVITPAIIQNLSWHWLVVSRFLLGFAQAPMYPSITALLAHWVPARQRSRLGSLVYSGIQVGIVTGLLFSGLMIDFFGNWPVIFYVWGGLCFMWYGFFLVMCFSKPSSHPFITDKEKQMLNNEFGVTQRFRTPWKTMLKDSAVWALIGAQFGHDWITYLVEVDMPKYFKNVLKMNVADNALITSVPFAAMWFCSNLTGYLSDYIINKHNIKIVTMRIIYTTISSAGPSTLVLLATYMGCNSTLVVVFFWVGMISMGPYYPGLKVNVLDLTINFSGVLMSLANGIGVLTGIAVPYLVAKIAENQSMHQWQNVFWVTFVVCTVTNIIYIIWASGERRKWDYSPEVIPPPEETME</sequence>
<feature type="domain" description="Major facilitator superfamily (MFS) profile" evidence="6">
    <location>
        <begin position="1"/>
        <end position="361"/>
    </location>
</feature>
<feature type="transmembrane region" description="Helical" evidence="5">
    <location>
        <begin position="81"/>
        <end position="103"/>
    </location>
</feature>
<dbReference type="PANTHER" id="PTHR11662:SF415">
    <property type="entry name" value="AT30085P-RELATED"/>
    <property type="match status" value="1"/>
</dbReference>
<keyword evidence="2 5" id="KW-0812">Transmembrane</keyword>
<dbReference type="GO" id="GO:0022857">
    <property type="term" value="F:transmembrane transporter activity"/>
    <property type="evidence" value="ECO:0007669"/>
    <property type="project" value="InterPro"/>
</dbReference>
<feature type="transmembrane region" description="Helical" evidence="5">
    <location>
        <begin position="298"/>
        <end position="323"/>
    </location>
</feature>
<feature type="transmembrane region" description="Helical" evidence="5">
    <location>
        <begin position="269"/>
        <end position="286"/>
    </location>
</feature>
<dbReference type="PROSITE" id="PS50850">
    <property type="entry name" value="MFS"/>
    <property type="match status" value="1"/>
</dbReference>
<gene>
    <name evidence="7" type="ORF">ILUMI_02771</name>
</gene>
<name>A0A8K0GMV9_IGNLU</name>
<proteinExistence type="predicted"/>
<keyword evidence="4 5" id="KW-0472">Membrane</keyword>
<dbReference type="InterPro" id="IPR050382">
    <property type="entry name" value="MFS_Na/Anion_cotransporter"/>
</dbReference>
<dbReference type="PANTHER" id="PTHR11662">
    <property type="entry name" value="SOLUTE CARRIER FAMILY 17"/>
    <property type="match status" value="1"/>
</dbReference>
<protein>
    <recommendedName>
        <fullName evidence="6">Major facilitator superfamily (MFS) profile domain-containing protein</fullName>
    </recommendedName>
</protein>
<dbReference type="InterPro" id="IPR036259">
    <property type="entry name" value="MFS_trans_sf"/>
</dbReference>
<evidence type="ECO:0000256" key="5">
    <source>
        <dbReference type="SAM" id="Phobius"/>
    </source>
</evidence>
<feature type="transmembrane region" description="Helical" evidence="5">
    <location>
        <begin position="244"/>
        <end position="263"/>
    </location>
</feature>
<evidence type="ECO:0000256" key="3">
    <source>
        <dbReference type="ARBA" id="ARBA00022989"/>
    </source>
</evidence>
<evidence type="ECO:0000256" key="4">
    <source>
        <dbReference type="ARBA" id="ARBA00023136"/>
    </source>
</evidence>
<dbReference type="InterPro" id="IPR020846">
    <property type="entry name" value="MFS_dom"/>
</dbReference>
<evidence type="ECO:0000259" key="6">
    <source>
        <dbReference type="PROSITE" id="PS50850"/>
    </source>
</evidence>
<dbReference type="Gene3D" id="1.20.1250.20">
    <property type="entry name" value="MFS general substrate transporter like domains"/>
    <property type="match status" value="2"/>
</dbReference>
<comment type="subcellular location">
    <subcellularLocation>
        <location evidence="1">Membrane</location>
        <topology evidence="1">Multi-pass membrane protein</topology>
    </subcellularLocation>
</comment>
<dbReference type="Pfam" id="PF07690">
    <property type="entry name" value="MFS_1"/>
    <property type="match status" value="1"/>
</dbReference>
<feature type="transmembrane region" description="Helical" evidence="5">
    <location>
        <begin position="17"/>
        <end position="36"/>
    </location>
</feature>
<dbReference type="InterPro" id="IPR011701">
    <property type="entry name" value="MFS"/>
</dbReference>
<dbReference type="FunFam" id="1.20.1250.20:FF:000532">
    <property type="entry name" value="SLC (SoLute Carrier) homolog"/>
    <property type="match status" value="1"/>
</dbReference>
<dbReference type="Proteomes" id="UP000801492">
    <property type="component" value="Unassembled WGS sequence"/>
</dbReference>
<accession>A0A8K0GMV9</accession>
<feature type="transmembrane region" description="Helical" evidence="5">
    <location>
        <begin position="48"/>
        <end position="69"/>
    </location>
</feature>
<dbReference type="EMBL" id="VTPC01001033">
    <property type="protein sequence ID" value="KAF2903418.1"/>
    <property type="molecule type" value="Genomic_DNA"/>
</dbReference>
<evidence type="ECO:0000256" key="1">
    <source>
        <dbReference type="ARBA" id="ARBA00004141"/>
    </source>
</evidence>
<evidence type="ECO:0000313" key="8">
    <source>
        <dbReference type="Proteomes" id="UP000801492"/>
    </source>
</evidence>
<feature type="transmembrane region" description="Helical" evidence="5">
    <location>
        <begin position="109"/>
        <end position="130"/>
    </location>
</feature>
<dbReference type="OrthoDB" id="2985014at2759"/>
<organism evidence="7 8">
    <name type="scientific">Ignelater luminosus</name>
    <name type="common">Cucubano</name>
    <name type="synonym">Pyrophorus luminosus</name>
    <dbReference type="NCBI Taxonomy" id="2038154"/>
    <lineage>
        <taxon>Eukaryota</taxon>
        <taxon>Metazoa</taxon>
        <taxon>Ecdysozoa</taxon>
        <taxon>Arthropoda</taxon>
        <taxon>Hexapoda</taxon>
        <taxon>Insecta</taxon>
        <taxon>Pterygota</taxon>
        <taxon>Neoptera</taxon>
        <taxon>Endopterygota</taxon>
        <taxon>Coleoptera</taxon>
        <taxon>Polyphaga</taxon>
        <taxon>Elateriformia</taxon>
        <taxon>Elateroidea</taxon>
        <taxon>Elateridae</taxon>
        <taxon>Agrypninae</taxon>
        <taxon>Pyrophorini</taxon>
        <taxon>Ignelater</taxon>
    </lineage>
</organism>